<evidence type="ECO:0000256" key="3">
    <source>
        <dbReference type="ARBA" id="ARBA00022840"/>
    </source>
</evidence>
<proteinExistence type="inferred from homology"/>
<keyword evidence="7" id="KW-1185">Reference proteome</keyword>
<dbReference type="GO" id="GO:0005524">
    <property type="term" value="F:ATP binding"/>
    <property type="evidence" value="ECO:0007669"/>
    <property type="project" value="UniProtKB-KW"/>
</dbReference>
<evidence type="ECO:0000256" key="5">
    <source>
        <dbReference type="RuleBase" id="RU361279"/>
    </source>
</evidence>
<feature type="binding site" evidence="4">
    <location>
        <position position="59"/>
    </location>
    <ligand>
        <name>substrate</name>
    </ligand>
</feature>
<comment type="similarity">
    <text evidence="1 5">Belongs to the 5-formyltetrahydrofolate cyclo-ligase family.</text>
</comment>
<evidence type="ECO:0000256" key="2">
    <source>
        <dbReference type="ARBA" id="ARBA00022741"/>
    </source>
</evidence>
<sequence length="191" mass="21829">MRMVNNKKNLRLDALKRRDAMAFEERLEISKKLAYQRDVLKPFLKDKRIIAGFWPIRSEIDPRPLLDALKKEGLQCALPALIDEHTMIFRLYDEDSVLIDVGFGTYGPSQNSACVIPDLILMPLSAFDDQGNRLGYGKGFYDRALKDMNKMGHKPLLIGLAFDCQKFAVIPAETHDVPLNMIWTESGLRIF</sequence>
<dbReference type="EMBL" id="AIMB01000001">
    <property type="protein sequence ID" value="EJF91754.1"/>
    <property type="molecule type" value="Genomic_DNA"/>
</dbReference>
<comment type="cofactor">
    <cofactor evidence="5">
        <name>Mg(2+)</name>
        <dbReference type="ChEBI" id="CHEBI:18420"/>
    </cofactor>
</comment>
<dbReference type="AlphaFoldDB" id="J0R7P5"/>
<dbReference type="NCBIfam" id="TIGR02727">
    <property type="entry name" value="MTHFS_bact"/>
    <property type="match status" value="1"/>
</dbReference>
<comment type="caution">
    <text evidence="6">The sequence shown here is derived from an EMBL/GenBank/DDBJ whole genome shotgun (WGS) entry which is preliminary data.</text>
</comment>
<evidence type="ECO:0000313" key="7">
    <source>
        <dbReference type="Proteomes" id="UP000008952"/>
    </source>
</evidence>
<dbReference type="InterPro" id="IPR002698">
    <property type="entry name" value="FTHF_cligase"/>
</dbReference>
<dbReference type="GO" id="GO:0030272">
    <property type="term" value="F:5-formyltetrahydrofolate cyclo-ligase activity"/>
    <property type="evidence" value="ECO:0007669"/>
    <property type="project" value="UniProtKB-EC"/>
</dbReference>
<dbReference type="OrthoDB" id="9801938at2"/>
<dbReference type="GO" id="GO:0009396">
    <property type="term" value="P:folic acid-containing compound biosynthetic process"/>
    <property type="evidence" value="ECO:0007669"/>
    <property type="project" value="TreeGrafter"/>
</dbReference>
<dbReference type="Proteomes" id="UP000008952">
    <property type="component" value="Unassembled WGS sequence"/>
</dbReference>
<keyword evidence="5" id="KW-0479">Metal-binding</keyword>
<keyword evidence="5" id="KW-0460">Magnesium</keyword>
<keyword evidence="3 4" id="KW-0067">ATP-binding</keyword>
<evidence type="ECO:0000256" key="4">
    <source>
        <dbReference type="PIRSR" id="PIRSR006806-1"/>
    </source>
</evidence>
<gene>
    <name evidence="6" type="ORF">ME5_00133</name>
</gene>
<dbReference type="HOGENOM" id="CLU_066245_0_1_5"/>
<dbReference type="PATRIC" id="fig|1094558.3.peg.142"/>
<protein>
    <recommendedName>
        <fullName evidence="5">5-formyltetrahydrofolate cyclo-ligase</fullName>
        <ecNumber evidence="5">6.3.3.2</ecNumber>
    </recommendedName>
</protein>
<evidence type="ECO:0000256" key="1">
    <source>
        <dbReference type="ARBA" id="ARBA00010638"/>
    </source>
</evidence>
<dbReference type="GO" id="GO:0035999">
    <property type="term" value="P:tetrahydrofolate interconversion"/>
    <property type="evidence" value="ECO:0007669"/>
    <property type="project" value="TreeGrafter"/>
</dbReference>
<keyword evidence="2 4" id="KW-0547">Nucleotide-binding</keyword>
<evidence type="ECO:0000313" key="6">
    <source>
        <dbReference type="EMBL" id="EJF91754.1"/>
    </source>
</evidence>
<dbReference type="PANTHER" id="PTHR23407">
    <property type="entry name" value="ATPASE INHIBITOR/5-FORMYLTETRAHYDROFOLATE CYCLO-LIGASE"/>
    <property type="match status" value="1"/>
</dbReference>
<accession>J0R7P5</accession>
<reference evidence="6 7" key="1">
    <citation type="submission" date="2012-03" db="EMBL/GenBank/DDBJ databases">
        <title>The Genome Sequence of Bartonella tamiae Th239.</title>
        <authorList>
            <consortium name="The Broad Institute Genome Sequencing Platform"/>
            <consortium name="The Broad Institute Genome Sequencing Center for Infectious Disease"/>
            <person name="Feldgarden M."/>
            <person name="Kirby J."/>
            <person name="Kosoy M."/>
            <person name="Birtles R."/>
            <person name="Probert W.S."/>
            <person name="Chiaraviglio L."/>
            <person name="Young S.K."/>
            <person name="Zeng Q."/>
            <person name="Gargeya S."/>
            <person name="Fitzgerald M."/>
            <person name="Haas B."/>
            <person name="Abouelleil A."/>
            <person name="Alvarado L."/>
            <person name="Arachchi H.M."/>
            <person name="Berlin A."/>
            <person name="Chapman S.B."/>
            <person name="Gearin G."/>
            <person name="Goldberg J."/>
            <person name="Griggs A."/>
            <person name="Gujja S."/>
            <person name="Hansen M."/>
            <person name="Heiman D."/>
            <person name="Howarth C."/>
            <person name="Larimer J."/>
            <person name="Lui A."/>
            <person name="MacDonald P.J.P."/>
            <person name="McCowen C."/>
            <person name="Montmayeur A."/>
            <person name="Murphy C."/>
            <person name="Neiman D."/>
            <person name="Pearson M."/>
            <person name="Priest M."/>
            <person name="Roberts A."/>
            <person name="Saif S."/>
            <person name="Shea T."/>
            <person name="Sisk P."/>
            <person name="Stolte C."/>
            <person name="Sykes S."/>
            <person name="Wortman J."/>
            <person name="Nusbaum C."/>
            <person name="Birren B."/>
        </authorList>
    </citation>
    <scope>NUCLEOTIDE SEQUENCE [LARGE SCALE GENOMIC DNA]</scope>
    <source>
        <strain evidence="6 7">Th239</strain>
    </source>
</reference>
<dbReference type="PANTHER" id="PTHR23407:SF1">
    <property type="entry name" value="5-FORMYLTETRAHYDROFOLATE CYCLO-LIGASE"/>
    <property type="match status" value="1"/>
</dbReference>
<dbReference type="InterPro" id="IPR024185">
    <property type="entry name" value="FTHF_cligase-like_sf"/>
</dbReference>
<dbReference type="Gene3D" id="3.40.50.10420">
    <property type="entry name" value="NagB/RpiA/CoA transferase-like"/>
    <property type="match status" value="1"/>
</dbReference>
<name>J0R7P5_9HYPH</name>
<dbReference type="PIRSF" id="PIRSF006806">
    <property type="entry name" value="FTHF_cligase"/>
    <property type="match status" value="1"/>
</dbReference>
<organism evidence="6 7">
    <name type="scientific">Bartonella tamiae Th239</name>
    <dbReference type="NCBI Taxonomy" id="1094558"/>
    <lineage>
        <taxon>Bacteria</taxon>
        <taxon>Pseudomonadati</taxon>
        <taxon>Pseudomonadota</taxon>
        <taxon>Alphaproteobacteria</taxon>
        <taxon>Hyphomicrobiales</taxon>
        <taxon>Bartonellaceae</taxon>
        <taxon>Bartonella</taxon>
    </lineage>
</organism>
<dbReference type="SUPFAM" id="SSF100950">
    <property type="entry name" value="NagB/RpiA/CoA transferase-like"/>
    <property type="match status" value="1"/>
</dbReference>
<keyword evidence="6" id="KW-0436">Ligase</keyword>
<dbReference type="STRING" id="1094558.ME5_00133"/>
<dbReference type="eggNOG" id="COG0212">
    <property type="taxonomic scope" value="Bacteria"/>
</dbReference>
<dbReference type="EC" id="6.3.3.2" evidence="5"/>
<dbReference type="GO" id="GO:0046872">
    <property type="term" value="F:metal ion binding"/>
    <property type="evidence" value="ECO:0007669"/>
    <property type="project" value="UniProtKB-KW"/>
</dbReference>
<dbReference type="Pfam" id="PF01812">
    <property type="entry name" value="5-FTHF_cyc-lig"/>
    <property type="match status" value="1"/>
</dbReference>
<feature type="binding site" evidence="4">
    <location>
        <begin position="133"/>
        <end position="141"/>
    </location>
    <ligand>
        <name>ATP</name>
        <dbReference type="ChEBI" id="CHEBI:30616"/>
    </ligand>
</feature>
<feature type="binding site" evidence="4">
    <location>
        <begin position="7"/>
        <end position="11"/>
    </location>
    <ligand>
        <name>ATP</name>
        <dbReference type="ChEBI" id="CHEBI:30616"/>
    </ligand>
</feature>
<comment type="catalytic activity">
    <reaction evidence="5">
        <text>(6S)-5-formyl-5,6,7,8-tetrahydrofolate + ATP = (6R)-5,10-methenyltetrahydrofolate + ADP + phosphate</text>
        <dbReference type="Rhea" id="RHEA:10488"/>
        <dbReference type="ChEBI" id="CHEBI:30616"/>
        <dbReference type="ChEBI" id="CHEBI:43474"/>
        <dbReference type="ChEBI" id="CHEBI:57455"/>
        <dbReference type="ChEBI" id="CHEBI:57457"/>
        <dbReference type="ChEBI" id="CHEBI:456216"/>
        <dbReference type="EC" id="6.3.3.2"/>
    </reaction>
</comment>
<dbReference type="InterPro" id="IPR037171">
    <property type="entry name" value="NagB/RpiA_transferase-like"/>
</dbReference>